<feature type="domain" description="Outer membrane protein beta-barrel" evidence="2">
    <location>
        <begin position="14"/>
        <end position="175"/>
    </location>
</feature>
<dbReference type="Proteomes" id="UP000198658">
    <property type="component" value="Unassembled WGS sequence"/>
</dbReference>
<dbReference type="InterPro" id="IPR028974">
    <property type="entry name" value="TSP_type-3_rpt"/>
</dbReference>
<dbReference type="AlphaFoldDB" id="A0A1H3YWM6"/>
<evidence type="ECO:0000259" key="2">
    <source>
        <dbReference type="Pfam" id="PF13505"/>
    </source>
</evidence>
<dbReference type="GO" id="GO:0005509">
    <property type="term" value="F:calcium ion binding"/>
    <property type="evidence" value="ECO:0007669"/>
    <property type="project" value="InterPro"/>
</dbReference>
<dbReference type="Pfam" id="PF02412">
    <property type="entry name" value="TSP_3"/>
    <property type="match status" value="1"/>
</dbReference>
<dbReference type="STRING" id="658218.SAMN05216562_2028"/>
<dbReference type="InterPro" id="IPR003367">
    <property type="entry name" value="Thrombospondin_3-like_rpt"/>
</dbReference>
<gene>
    <name evidence="3" type="ORF">SAMN05216562_2028</name>
</gene>
<proteinExistence type="predicted"/>
<dbReference type="SUPFAM" id="SSF56925">
    <property type="entry name" value="OMPA-like"/>
    <property type="match status" value="1"/>
</dbReference>
<dbReference type="EMBL" id="FNQO01000002">
    <property type="protein sequence ID" value="SEA15830.1"/>
    <property type="molecule type" value="Genomic_DNA"/>
</dbReference>
<sequence>MTIRGQHRALIPVIFLSLGLGSSGVSADLEGTLTLYLNGGRYWFDGDRLDGTPFQGLKLRDTTGGGGGFGFMMTDRWAMEGVVDYFSASLKDIDEKVDVYNYHLDLLYQFGGQFCGNFCWQPYVAFGAGEIRVEFDDSPDDFFNWHDRQTMANVGLGVKYRLGPRWQARADARAFQGVEEGGLDAFVSVSIGYQWIEYPTVWRDRDADGVFDDADQCPQTPPGVSVQGDGCPVDSDRDGVPSYLDRCPNTPLGTAVNEDGCPL</sequence>
<evidence type="ECO:0000256" key="1">
    <source>
        <dbReference type="ARBA" id="ARBA00022729"/>
    </source>
</evidence>
<keyword evidence="1" id="KW-0732">Signal</keyword>
<dbReference type="InterPro" id="IPR011250">
    <property type="entry name" value="OMP/PagP_B-barrel"/>
</dbReference>
<organism evidence="3 4">
    <name type="scientific">Microbulbifer marinus</name>
    <dbReference type="NCBI Taxonomy" id="658218"/>
    <lineage>
        <taxon>Bacteria</taxon>
        <taxon>Pseudomonadati</taxon>
        <taxon>Pseudomonadota</taxon>
        <taxon>Gammaproteobacteria</taxon>
        <taxon>Cellvibrionales</taxon>
        <taxon>Microbulbiferaceae</taxon>
        <taxon>Microbulbifer</taxon>
    </lineage>
</organism>
<dbReference type="Gene3D" id="2.40.160.20">
    <property type="match status" value="1"/>
</dbReference>
<evidence type="ECO:0000313" key="4">
    <source>
        <dbReference type="Proteomes" id="UP000198658"/>
    </source>
</evidence>
<evidence type="ECO:0000313" key="3">
    <source>
        <dbReference type="EMBL" id="SEA15830.1"/>
    </source>
</evidence>
<dbReference type="RefSeq" id="WP_091387823.1">
    <property type="nucleotide sequence ID" value="NZ_FNQO01000002.1"/>
</dbReference>
<dbReference type="Gene3D" id="4.10.1080.10">
    <property type="entry name" value="TSP type-3 repeat"/>
    <property type="match status" value="1"/>
</dbReference>
<dbReference type="InterPro" id="IPR027385">
    <property type="entry name" value="Beta-barrel_OMP"/>
</dbReference>
<protein>
    <submittedName>
        <fullName evidence="3">OmpA-OmpF porin, OOP family</fullName>
    </submittedName>
</protein>
<reference evidence="4" key="1">
    <citation type="submission" date="2016-10" db="EMBL/GenBank/DDBJ databases">
        <authorList>
            <person name="Varghese N."/>
            <person name="Submissions S."/>
        </authorList>
    </citation>
    <scope>NUCLEOTIDE SEQUENCE [LARGE SCALE GENOMIC DNA]</scope>
    <source>
        <strain evidence="4">CGMCC 1.10657</strain>
    </source>
</reference>
<dbReference type="Pfam" id="PF13505">
    <property type="entry name" value="OMP_b-brl"/>
    <property type="match status" value="1"/>
</dbReference>
<dbReference type="GO" id="GO:0007155">
    <property type="term" value="P:cell adhesion"/>
    <property type="evidence" value="ECO:0007669"/>
    <property type="project" value="InterPro"/>
</dbReference>
<keyword evidence="4" id="KW-1185">Reference proteome</keyword>
<dbReference type="OrthoDB" id="9805832at2"/>
<accession>A0A1H3YWM6</accession>
<dbReference type="SUPFAM" id="SSF103647">
    <property type="entry name" value="TSP type-3 repeat"/>
    <property type="match status" value="1"/>
</dbReference>
<name>A0A1H3YWM6_9GAMM</name>